<protein>
    <submittedName>
        <fullName evidence="1">Uncharacterized protein</fullName>
    </submittedName>
</protein>
<accession>A0AAD8HL58</accession>
<comment type="caution">
    <text evidence="1">The sequence shown here is derived from an EMBL/GenBank/DDBJ whole genome shotgun (WGS) entry which is preliminary data.</text>
</comment>
<sequence>MNNLCLFYGLKSLNKRYSSIGQSEIIVVDGSSSTYAGLIKIGSAQEDSVGSIKDELTSKVTSQALRDNSHHGIELLSQSNLGEISVSTPTASQNASIVHSVLPKSHQDKAPT</sequence>
<dbReference type="AlphaFoldDB" id="A0AAD8HL58"/>
<organism evidence="1 2">
    <name type="scientific">Heracleum sosnowskyi</name>
    <dbReference type="NCBI Taxonomy" id="360622"/>
    <lineage>
        <taxon>Eukaryota</taxon>
        <taxon>Viridiplantae</taxon>
        <taxon>Streptophyta</taxon>
        <taxon>Embryophyta</taxon>
        <taxon>Tracheophyta</taxon>
        <taxon>Spermatophyta</taxon>
        <taxon>Magnoliopsida</taxon>
        <taxon>eudicotyledons</taxon>
        <taxon>Gunneridae</taxon>
        <taxon>Pentapetalae</taxon>
        <taxon>asterids</taxon>
        <taxon>campanulids</taxon>
        <taxon>Apiales</taxon>
        <taxon>Apiaceae</taxon>
        <taxon>Apioideae</taxon>
        <taxon>apioid superclade</taxon>
        <taxon>Tordylieae</taxon>
        <taxon>Tordyliinae</taxon>
        <taxon>Heracleum</taxon>
    </lineage>
</organism>
<reference evidence="1" key="1">
    <citation type="submission" date="2023-02" db="EMBL/GenBank/DDBJ databases">
        <title>Genome of toxic invasive species Heracleum sosnowskyi carries increased number of genes despite the absence of recent whole-genome duplications.</title>
        <authorList>
            <person name="Schelkunov M."/>
            <person name="Shtratnikova V."/>
            <person name="Makarenko M."/>
            <person name="Klepikova A."/>
            <person name="Omelchenko D."/>
            <person name="Novikova G."/>
            <person name="Obukhova E."/>
            <person name="Bogdanov V."/>
            <person name="Penin A."/>
            <person name="Logacheva M."/>
        </authorList>
    </citation>
    <scope>NUCLEOTIDE SEQUENCE</scope>
    <source>
        <strain evidence="1">Hsosn_3</strain>
        <tissue evidence="1">Leaf</tissue>
    </source>
</reference>
<evidence type="ECO:0000313" key="2">
    <source>
        <dbReference type="Proteomes" id="UP001237642"/>
    </source>
</evidence>
<reference evidence="1" key="2">
    <citation type="submission" date="2023-05" db="EMBL/GenBank/DDBJ databases">
        <authorList>
            <person name="Schelkunov M.I."/>
        </authorList>
    </citation>
    <scope>NUCLEOTIDE SEQUENCE</scope>
    <source>
        <strain evidence="1">Hsosn_3</strain>
        <tissue evidence="1">Leaf</tissue>
    </source>
</reference>
<proteinExistence type="predicted"/>
<dbReference type="Proteomes" id="UP001237642">
    <property type="component" value="Unassembled WGS sequence"/>
</dbReference>
<evidence type="ECO:0000313" key="1">
    <source>
        <dbReference type="EMBL" id="KAK1369219.1"/>
    </source>
</evidence>
<keyword evidence="2" id="KW-1185">Reference proteome</keyword>
<name>A0AAD8HL58_9APIA</name>
<gene>
    <name evidence="1" type="ORF">POM88_035311</name>
</gene>
<dbReference type="EMBL" id="JAUIZM010000008">
    <property type="protein sequence ID" value="KAK1369219.1"/>
    <property type="molecule type" value="Genomic_DNA"/>
</dbReference>